<dbReference type="Proteomes" id="UP001156614">
    <property type="component" value="Unassembled WGS sequence"/>
</dbReference>
<organism evidence="1 2">
    <name type="scientific">Gluconobacter cerinus</name>
    <dbReference type="NCBI Taxonomy" id="38307"/>
    <lineage>
        <taxon>Bacteria</taxon>
        <taxon>Pseudomonadati</taxon>
        <taxon>Pseudomonadota</taxon>
        <taxon>Alphaproteobacteria</taxon>
        <taxon>Acetobacterales</taxon>
        <taxon>Acetobacteraceae</taxon>
        <taxon>Gluconobacter</taxon>
    </lineage>
</organism>
<proteinExistence type="predicted"/>
<dbReference type="EMBL" id="BSNU01000011">
    <property type="protein sequence ID" value="GLQ64232.1"/>
    <property type="molecule type" value="Genomic_DNA"/>
</dbReference>
<comment type="caution">
    <text evidence="1">The sequence shown here is derived from an EMBL/GenBank/DDBJ whole genome shotgun (WGS) entry which is preliminary data.</text>
</comment>
<accession>A0AAV5NK89</accession>
<evidence type="ECO:0008006" key="3">
    <source>
        <dbReference type="Google" id="ProtNLM"/>
    </source>
</evidence>
<keyword evidence="2" id="KW-1185">Reference proteome</keyword>
<evidence type="ECO:0000313" key="1">
    <source>
        <dbReference type="EMBL" id="GLQ64232.1"/>
    </source>
</evidence>
<dbReference type="RefSeq" id="WP_099213535.1">
    <property type="nucleotide sequence ID" value="NZ_JACRVY010000006.1"/>
</dbReference>
<gene>
    <name evidence="1" type="ORF">GCM10007867_30790</name>
</gene>
<reference evidence="2" key="1">
    <citation type="journal article" date="2019" name="Int. J. Syst. Evol. Microbiol.">
        <title>The Global Catalogue of Microorganisms (GCM) 10K type strain sequencing project: providing services to taxonomists for standard genome sequencing and annotation.</title>
        <authorList>
            <consortium name="The Broad Institute Genomics Platform"/>
            <consortium name="The Broad Institute Genome Sequencing Center for Infectious Disease"/>
            <person name="Wu L."/>
            <person name="Ma J."/>
        </authorList>
    </citation>
    <scope>NUCLEOTIDE SEQUENCE [LARGE SCALE GENOMIC DNA]</scope>
    <source>
        <strain evidence="2">NBRC 3267</strain>
    </source>
</reference>
<sequence>MNGLFMTQTGFAPSDHENVPSYTVDDLMALPGFLQCLNFCNQQLLAIHRKMPREVRYVADLRRWVMTHGALALNFSHKINPDLPPLTATNLFREVEHTGIASPNTVTSYLKEIYARGYITLLSKADQRVRAYAMTEFSEKMFYLYLQISLQGLDLIDGAGRGDIASADPCILTHMHPIFARHMLNDPVYYAPPPSIAPLINTTIGISVLNEMTRAQKAMPLDADRVYVDLGSASAMAKHYGVSRGNVARLLSKVQNAGHYGQDDRGTWVSAQLLQDHYVLQALKMAHSASAFIEAQKLRTEEASRK</sequence>
<protein>
    <recommendedName>
        <fullName evidence="3">MarR family transcriptional regulator</fullName>
    </recommendedName>
</protein>
<dbReference type="AlphaFoldDB" id="A0AAV5NK89"/>
<evidence type="ECO:0000313" key="2">
    <source>
        <dbReference type="Proteomes" id="UP001156614"/>
    </source>
</evidence>
<name>A0AAV5NK89_9PROT</name>